<feature type="transmembrane region" description="Helical" evidence="1">
    <location>
        <begin position="51"/>
        <end position="69"/>
    </location>
</feature>
<feature type="transmembrane region" description="Helical" evidence="1">
    <location>
        <begin position="125"/>
        <end position="145"/>
    </location>
</feature>
<evidence type="ECO:0000313" key="2">
    <source>
        <dbReference type="EMBL" id="KAB2930690.1"/>
    </source>
</evidence>
<organism evidence="2 3">
    <name type="scientific">Leptonema illini</name>
    <dbReference type="NCBI Taxonomy" id="183"/>
    <lineage>
        <taxon>Bacteria</taxon>
        <taxon>Pseudomonadati</taxon>
        <taxon>Spirochaetota</taxon>
        <taxon>Spirochaetia</taxon>
        <taxon>Leptospirales</taxon>
        <taxon>Leptospiraceae</taxon>
        <taxon>Leptonema</taxon>
    </lineage>
</organism>
<dbReference type="EMBL" id="WBUI01000018">
    <property type="protein sequence ID" value="KAB2930690.1"/>
    <property type="molecule type" value="Genomic_DNA"/>
</dbReference>
<dbReference type="AlphaFoldDB" id="A0A833GZG7"/>
<reference evidence="2 3" key="1">
    <citation type="submission" date="2019-10" db="EMBL/GenBank/DDBJ databases">
        <title>Extracellular Electron Transfer in a Candidatus Methanoperedens spp. Enrichment Culture.</title>
        <authorList>
            <person name="Berger S."/>
            <person name="Rangel Shaw D."/>
            <person name="Berben T."/>
            <person name="In 'T Zandt M."/>
            <person name="Frank J."/>
            <person name="Reimann J."/>
            <person name="Jetten M.S.M."/>
            <person name="Welte C.U."/>
        </authorList>
    </citation>
    <scope>NUCLEOTIDE SEQUENCE [LARGE SCALE GENOMIC DNA]</scope>
    <source>
        <strain evidence="2">SB12</strain>
    </source>
</reference>
<proteinExistence type="predicted"/>
<sequence length="146" mass="17125">MTEQLFWYIVWLFKAICHRTGLTYEGLNVIVYCVLIPYSWAVIAAIRLRRWLFLLTATSLLAVLIPWLQTQQAFVKTFYDRQISFLYWMAALEESRYIHISVVIGIAMPVLLYGGLFFVPRRALLPTYVFMNLILAAYLTTGWLLF</sequence>
<keyword evidence="1" id="KW-0472">Membrane</keyword>
<feature type="transmembrane region" description="Helical" evidence="1">
    <location>
        <begin position="29"/>
        <end position="46"/>
    </location>
</feature>
<protein>
    <submittedName>
        <fullName evidence="2">Uncharacterized protein</fullName>
    </submittedName>
</protein>
<accession>A0A833GZG7</accession>
<feature type="transmembrane region" description="Helical" evidence="1">
    <location>
        <begin position="97"/>
        <end position="118"/>
    </location>
</feature>
<keyword evidence="1" id="KW-1133">Transmembrane helix</keyword>
<comment type="caution">
    <text evidence="2">The sequence shown here is derived from an EMBL/GenBank/DDBJ whole genome shotgun (WGS) entry which is preliminary data.</text>
</comment>
<gene>
    <name evidence="2" type="ORF">F9K24_15760</name>
</gene>
<keyword evidence="1" id="KW-0812">Transmembrane</keyword>
<name>A0A833GZG7_9LEPT</name>
<evidence type="ECO:0000256" key="1">
    <source>
        <dbReference type="SAM" id="Phobius"/>
    </source>
</evidence>
<dbReference type="Proteomes" id="UP000460298">
    <property type="component" value="Unassembled WGS sequence"/>
</dbReference>
<evidence type="ECO:0000313" key="3">
    <source>
        <dbReference type="Proteomes" id="UP000460298"/>
    </source>
</evidence>